<dbReference type="SUPFAM" id="SSF51735">
    <property type="entry name" value="NAD(P)-binding Rossmann-fold domains"/>
    <property type="match status" value="1"/>
</dbReference>
<accession>A0A816AES1</accession>
<comment type="similarity">
    <text evidence="1">Belongs to the short-chain dehydrogenases/reductases (SDR) family.</text>
</comment>
<comment type="caution">
    <text evidence="6">The sequence shown here is derived from an EMBL/GenBank/DDBJ whole genome shotgun (WGS) entry which is preliminary data.</text>
</comment>
<gene>
    <name evidence="5" type="ORF">JXQ802_LOCUS47721</name>
    <name evidence="6" type="ORF">JXQ802_LOCUS47725</name>
    <name evidence="3" type="ORF">PYM288_LOCUS31804</name>
    <name evidence="4" type="ORF">PYM288_LOCUS31808</name>
</gene>
<evidence type="ECO:0000313" key="3">
    <source>
        <dbReference type="EMBL" id="CAF1339239.1"/>
    </source>
</evidence>
<keyword evidence="2" id="KW-0560">Oxidoreductase</keyword>
<dbReference type="InterPro" id="IPR036291">
    <property type="entry name" value="NAD(P)-bd_dom_sf"/>
</dbReference>
<protein>
    <submittedName>
        <fullName evidence="6">Uncharacterized protein</fullName>
    </submittedName>
</protein>
<dbReference type="AlphaFoldDB" id="A0A816AES1"/>
<evidence type="ECO:0000313" key="6">
    <source>
        <dbReference type="EMBL" id="CAF1595898.1"/>
    </source>
</evidence>
<dbReference type="EMBL" id="CAJNOH010003519">
    <property type="protein sequence ID" value="CAF1339239.1"/>
    <property type="molecule type" value="Genomic_DNA"/>
</dbReference>
<dbReference type="PANTHER" id="PTHR24322:SF736">
    <property type="entry name" value="RETINOL DEHYDROGENASE 10"/>
    <property type="match status" value="1"/>
</dbReference>
<dbReference type="EMBL" id="CAJNOL010004857">
    <property type="protein sequence ID" value="CAF1595898.1"/>
    <property type="molecule type" value="Genomic_DNA"/>
</dbReference>
<dbReference type="Gene3D" id="3.40.50.720">
    <property type="entry name" value="NAD(P)-binding Rossmann-like Domain"/>
    <property type="match status" value="1"/>
</dbReference>
<evidence type="ECO:0000313" key="4">
    <source>
        <dbReference type="EMBL" id="CAF1339336.1"/>
    </source>
</evidence>
<dbReference type="Proteomes" id="UP000663870">
    <property type="component" value="Unassembled WGS sequence"/>
</dbReference>
<dbReference type="PANTHER" id="PTHR24322">
    <property type="entry name" value="PKSB"/>
    <property type="match status" value="1"/>
</dbReference>
<organism evidence="6 7">
    <name type="scientific">Rotaria sordida</name>
    <dbReference type="NCBI Taxonomy" id="392033"/>
    <lineage>
        <taxon>Eukaryota</taxon>
        <taxon>Metazoa</taxon>
        <taxon>Spiralia</taxon>
        <taxon>Gnathifera</taxon>
        <taxon>Rotifera</taxon>
        <taxon>Eurotatoria</taxon>
        <taxon>Bdelloidea</taxon>
        <taxon>Philodinida</taxon>
        <taxon>Philodinidae</taxon>
        <taxon>Rotaria</taxon>
    </lineage>
</organism>
<evidence type="ECO:0000313" key="7">
    <source>
        <dbReference type="Proteomes" id="UP000663870"/>
    </source>
</evidence>
<reference evidence="6" key="1">
    <citation type="submission" date="2021-02" db="EMBL/GenBank/DDBJ databases">
        <authorList>
            <person name="Nowell W R."/>
        </authorList>
    </citation>
    <scope>NUCLEOTIDE SEQUENCE</scope>
</reference>
<sequence>MLIIFFPHLSLFHFTQINDEQLYYLANLDSTVRFIELLQDHHLNLSPNDFSLYIHGEPVLPLKFVSLFDSSLPNESNNQELRKRFILYHELDHHCEKFDENLLNFNRCLTQTLIEFARETRCLALLDVQKKPLDDLKHSLQQIYGKDYCRIYTYHHDLSDLNSLKYTITAICEELSNNILVLINCAAHFKDIMSHTDTAYQYTFILNTLVPILITKYLLDEMIARNHGQIFNILSSEALNGDAFISTYIHLQQQLYLATRVRTIAILPFYLNGGIYTTLYKW</sequence>
<keyword evidence="7" id="KW-1185">Reference proteome</keyword>
<dbReference type="GO" id="GO:0016616">
    <property type="term" value="F:oxidoreductase activity, acting on the CH-OH group of donors, NAD or NADP as acceptor"/>
    <property type="evidence" value="ECO:0007669"/>
    <property type="project" value="TreeGrafter"/>
</dbReference>
<dbReference type="Pfam" id="PF00106">
    <property type="entry name" value="adh_short"/>
    <property type="match status" value="1"/>
</dbReference>
<evidence type="ECO:0000313" key="5">
    <source>
        <dbReference type="EMBL" id="CAF1595868.1"/>
    </source>
</evidence>
<evidence type="ECO:0000256" key="1">
    <source>
        <dbReference type="ARBA" id="ARBA00006484"/>
    </source>
</evidence>
<evidence type="ECO:0000256" key="2">
    <source>
        <dbReference type="ARBA" id="ARBA00023002"/>
    </source>
</evidence>
<dbReference type="Proteomes" id="UP000663854">
    <property type="component" value="Unassembled WGS sequence"/>
</dbReference>
<proteinExistence type="inferred from homology"/>
<dbReference type="EMBL" id="CAJNOL010004857">
    <property type="protein sequence ID" value="CAF1595868.1"/>
    <property type="molecule type" value="Genomic_DNA"/>
</dbReference>
<dbReference type="InterPro" id="IPR002347">
    <property type="entry name" value="SDR_fam"/>
</dbReference>
<dbReference type="EMBL" id="CAJNOH010003519">
    <property type="protein sequence ID" value="CAF1339336.1"/>
    <property type="molecule type" value="Genomic_DNA"/>
</dbReference>
<name>A0A816AES1_9BILA</name>